<dbReference type="AlphaFoldDB" id="A0AAV6GC31"/>
<dbReference type="Proteomes" id="UP000823561">
    <property type="component" value="Chromosome 13"/>
</dbReference>
<evidence type="ECO:0000313" key="4">
    <source>
        <dbReference type="Proteomes" id="UP000823561"/>
    </source>
</evidence>
<keyword evidence="4" id="KW-1185">Reference proteome</keyword>
<accession>A0AAV6GC31</accession>
<proteinExistence type="predicted"/>
<keyword evidence="1" id="KW-0472">Membrane</keyword>
<keyword evidence="1" id="KW-0812">Transmembrane</keyword>
<name>A0AAV6GC31_9TELE</name>
<comment type="caution">
    <text evidence="3">The sequence shown here is derived from an EMBL/GenBank/DDBJ whole genome shotgun (WGS) entry which is preliminary data.</text>
</comment>
<evidence type="ECO:0000313" key="3">
    <source>
        <dbReference type="EMBL" id="KAG5271622.1"/>
    </source>
</evidence>
<keyword evidence="1" id="KW-1133">Transmembrane helix</keyword>
<organism evidence="3 4">
    <name type="scientific">Alosa alosa</name>
    <name type="common">allis shad</name>
    <dbReference type="NCBI Taxonomy" id="278164"/>
    <lineage>
        <taxon>Eukaryota</taxon>
        <taxon>Metazoa</taxon>
        <taxon>Chordata</taxon>
        <taxon>Craniata</taxon>
        <taxon>Vertebrata</taxon>
        <taxon>Euteleostomi</taxon>
        <taxon>Actinopterygii</taxon>
        <taxon>Neopterygii</taxon>
        <taxon>Teleostei</taxon>
        <taxon>Clupei</taxon>
        <taxon>Clupeiformes</taxon>
        <taxon>Clupeoidei</taxon>
        <taxon>Clupeidae</taxon>
        <taxon>Alosa</taxon>
    </lineage>
</organism>
<gene>
    <name evidence="3" type="ORF">AALO_G00182090</name>
</gene>
<evidence type="ECO:0000256" key="2">
    <source>
        <dbReference type="SAM" id="SignalP"/>
    </source>
</evidence>
<feature type="chain" id="PRO_5043742115" description="Ig-like domain-containing protein" evidence="2">
    <location>
        <begin position="29"/>
        <end position="197"/>
    </location>
</feature>
<feature type="transmembrane region" description="Helical" evidence="1">
    <location>
        <begin position="143"/>
        <end position="169"/>
    </location>
</feature>
<dbReference type="EMBL" id="JADWDJ010000013">
    <property type="protein sequence ID" value="KAG5271622.1"/>
    <property type="molecule type" value="Genomic_DNA"/>
</dbReference>
<evidence type="ECO:0008006" key="5">
    <source>
        <dbReference type="Google" id="ProtNLM"/>
    </source>
</evidence>
<evidence type="ECO:0000256" key="1">
    <source>
        <dbReference type="SAM" id="Phobius"/>
    </source>
</evidence>
<feature type="signal peptide" evidence="2">
    <location>
        <begin position="1"/>
        <end position="28"/>
    </location>
</feature>
<protein>
    <recommendedName>
        <fullName evidence="5">Ig-like domain-containing protein</fullName>
    </recommendedName>
</protein>
<keyword evidence="2" id="KW-0732">Signal</keyword>
<sequence>MFLNRFQGHRSPHLLSKALLIYLHVTWTLQDSIYTQRPGNITTATGEPASFHCGIPSSAGRVDFRIQGNEQGNNKTLSCPGNKTHEWPEKALKWSCTDTATEILAIWTITGTSLSDNGTMFRCTAHGQPETVGHLSVFVNSSYFGILIGCVIGGFFGILLVFGLIYVFLQKSESFQECFRGKREEDECTIVEESKGY</sequence>
<reference evidence="3" key="1">
    <citation type="submission" date="2020-10" db="EMBL/GenBank/DDBJ databases">
        <title>Chromosome-scale genome assembly of the Allis shad, Alosa alosa.</title>
        <authorList>
            <person name="Margot Z."/>
            <person name="Christophe K."/>
            <person name="Cabau C."/>
            <person name="Louis A."/>
            <person name="Berthelot C."/>
            <person name="Parey E."/>
            <person name="Roest Crollius H."/>
            <person name="Montfort J."/>
            <person name="Robinson-Rechavi M."/>
            <person name="Bucao C."/>
            <person name="Bouchez O."/>
            <person name="Gislard M."/>
            <person name="Lluch J."/>
            <person name="Milhes M."/>
            <person name="Lampietro C."/>
            <person name="Lopez Roques C."/>
            <person name="Donnadieu C."/>
            <person name="Braasch I."/>
            <person name="Desvignes T."/>
            <person name="Postlethwait J."/>
            <person name="Bobe J."/>
            <person name="Guiguen Y."/>
        </authorList>
    </citation>
    <scope>NUCLEOTIDE SEQUENCE</scope>
    <source>
        <strain evidence="3">M-15738</strain>
        <tissue evidence="3">Blood</tissue>
    </source>
</reference>